<dbReference type="EMBL" id="JAUYZG010000008">
    <property type="protein sequence ID" value="KAK2900745.1"/>
    <property type="molecule type" value="Genomic_DNA"/>
</dbReference>
<comment type="caution">
    <text evidence="1">The sequence shown here is derived from an EMBL/GenBank/DDBJ whole genome shotgun (WGS) entry which is preliminary data.</text>
</comment>
<gene>
    <name evidence="1" type="ORF">Q8A67_008860</name>
</gene>
<dbReference type="Proteomes" id="UP001187343">
    <property type="component" value="Unassembled WGS sequence"/>
</dbReference>
<reference evidence="1" key="1">
    <citation type="submission" date="2023-08" db="EMBL/GenBank/DDBJ databases">
        <title>Chromosome-level Genome Assembly of mud carp (Cirrhinus molitorella).</title>
        <authorList>
            <person name="Liu H."/>
        </authorList>
    </citation>
    <scope>NUCLEOTIDE SEQUENCE</scope>
    <source>
        <strain evidence="1">Prfri</strain>
        <tissue evidence="1">Muscle</tissue>
    </source>
</reference>
<proteinExistence type="predicted"/>
<name>A0AA88Q5L3_9TELE</name>
<sequence>MNVDAFLHQTVLCDIVLVSSFSREQGTRFPVEERAGLPSKEEIRARLNFTRHWGRAADRQTRPRDIRLLVRAHAVTLELSEGFQSVRVLLTVRQTRGRERQRTRSDHPEATHQTINSVSIMHVARICNL</sequence>
<dbReference type="AlphaFoldDB" id="A0AA88Q5L3"/>
<evidence type="ECO:0000313" key="2">
    <source>
        <dbReference type="Proteomes" id="UP001187343"/>
    </source>
</evidence>
<accession>A0AA88Q5L3</accession>
<organism evidence="1 2">
    <name type="scientific">Cirrhinus molitorella</name>
    <name type="common">mud carp</name>
    <dbReference type="NCBI Taxonomy" id="172907"/>
    <lineage>
        <taxon>Eukaryota</taxon>
        <taxon>Metazoa</taxon>
        <taxon>Chordata</taxon>
        <taxon>Craniata</taxon>
        <taxon>Vertebrata</taxon>
        <taxon>Euteleostomi</taxon>
        <taxon>Actinopterygii</taxon>
        <taxon>Neopterygii</taxon>
        <taxon>Teleostei</taxon>
        <taxon>Ostariophysi</taxon>
        <taxon>Cypriniformes</taxon>
        <taxon>Cyprinidae</taxon>
        <taxon>Labeoninae</taxon>
        <taxon>Labeonini</taxon>
        <taxon>Cirrhinus</taxon>
    </lineage>
</organism>
<evidence type="ECO:0000313" key="1">
    <source>
        <dbReference type="EMBL" id="KAK2900745.1"/>
    </source>
</evidence>
<keyword evidence="2" id="KW-1185">Reference proteome</keyword>
<protein>
    <submittedName>
        <fullName evidence="1">Uncharacterized protein</fullName>
    </submittedName>
</protein>